<feature type="domain" description="AdoMet activation" evidence="28">
    <location>
        <begin position="890"/>
        <end position="1212"/>
    </location>
</feature>
<comment type="domain">
    <text evidence="21">Modular enzyme with four functionally distinct domains. The isolated Hcy-binding domain catalyzes methyl transfer from free methylcobalamin to homocysteine. The Hcy-binding domain in association with the pterin-binding domain catalyzes the methylation of cob(I)alamin by methyltetrahydrofolate and the methylation of homocysteine. The B12-binding domain binds the cofactor. The AdoMet activation domain binds S-adenosyl-L-methionine. Under aerobic conditions cob(I)alamin can be converted to inactive cob(II)alamin. Reductive methylation by S-adenosyl-L-methionine and flavodoxin regenerates methylcobalamin.</text>
</comment>
<dbReference type="InterPro" id="IPR036724">
    <property type="entry name" value="Cobalamin-bd_sf"/>
</dbReference>
<dbReference type="PROSITE" id="PS50970">
    <property type="entry name" value="HCY"/>
    <property type="match status" value="1"/>
</dbReference>
<dbReference type="SUPFAM" id="SSF52242">
    <property type="entry name" value="Cobalamin (vitamin B12)-binding domain"/>
    <property type="match status" value="1"/>
</dbReference>
<keyword evidence="32" id="KW-1185">Reference proteome</keyword>
<comment type="cofactor">
    <cofactor evidence="3 21 22">
        <name>methylcob(III)alamin</name>
        <dbReference type="ChEBI" id="CHEBI:28115"/>
    </cofactor>
</comment>
<feature type="binding site" evidence="23">
    <location>
        <position position="687"/>
    </location>
    <ligand>
        <name>methylcob(III)alamin</name>
        <dbReference type="ChEBI" id="CHEBI:28115"/>
    </ligand>
</feature>
<evidence type="ECO:0000256" key="7">
    <source>
        <dbReference type="ARBA" id="ARBA00013998"/>
    </source>
</evidence>
<evidence type="ECO:0000256" key="16">
    <source>
        <dbReference type="ARBA" id="ARBA00023167"/>
    </source>
</evidence>
<dbReference type="SUPFAM" id="SSF56507">
    <property type="entry name" value="Methionine synthase activation domain-like"/>
    <property type="match status" value="1"/>
</dbReference>
<dbReference type="Gene3D" id="1.10.1240.10">
    <property type="entry name" value="Methionine synthase domain"/>
    <property type="match status" value="1"/>
</dbReference>
<gene>
    <name evidence="31" type="ordered locus">Desaci_2784</name>
</gene>
<dbReference type="HOGENOM" id="CLU_004914_2_0_9"/>
<dbReference type="Gene3D" id="3.20.20.330">
    <property type="entry name" value="Homocysteine-binding-like domain"/>
    <property type="match status" value="1"/>
</dbReference>
<keyword evidence="9 21" id="KW-0028">Amino-acid biosynthesis</keyword>
<dbReference type="PIRSF" id="PIRSF000381">
    <property type="entry name" value="MetH"/>
    <property type="match status" value="1"/>
</dbReference>
<feature type="binding site" evidence="23">
    <location>
        <begin position="1179"/>
        <end position="1180"/>
    </location>
    <ligand>
        <name>S-adenosyl-L-methionine</name>
        <dbReference type="ChEBI" id="CHEBI:59789"/>
    </ligand>
</feature>
<evidence type="ECO:0000259" key="29">
    <source>
        <dbReference type="PROSITE" id="PS51332"/>
    </source>
</evidence>
<keyword evidence="10 21" id="KW-0846">Cobalamin</keyword>
<keyword evidence="14" id="KW-0677">Repeat</keyword>
<dbReference type="PROSITE" id="PS51332">
    <property type="entry name" value="B12_BINDING"/>
    <property type="match status" value="1"/>
</dbReference>
<feature type="domain" description="Hcy-binding" evidence="26">
    <location>
        <begin position="2"/>
        <end position="320"/>
    </location>
</feature>
<evidence type="ECO:0000259" key="26">
    <source>
        <dbReference type="PROSITE" id="PS50970"/>
    </source>
</evidence>
<evidence type="ECO:0000256" key="2">
    <source>
        <dbReference type="ARBA" id="ARBA00001947"/>
    </source>
</evidence>
<evidence type="ECO:0000256" key="15">
    <source>
        <dbReference type="ARBA" id="ARBA00022833"/>
    </source>
</evidence>
<dbReference type="Gene3D" id="3.40.50.280">
    <property type="entry name" value="Cobalamin-binding domain"/>
    <property type="match status" value="1"/>
</dbReference>
<comment type="pathway">
    <text evidence="4 21">Amino-acid biosynthesis; L-methionine biosynthesis via de novo pathway; L-methionine from L-homocysteine (MetH route): step 1/1.</text>
</comment>
<dbReference type="InterPro" id="IPR000489">
    <property type="entry name" value="Pterin-binding_dom"/>
</dbReference>
<feature type="binding site" evidence="22 24">
    <location>
        <position position="242"/>
    </location>
    <ligand>
        <name>Zn(2+)</name>
        <dbReference type="ChEBI" id="CHEBI:29105"/>
    </ligand>
</feature>
<evidence type="ECO:0000259" key="27">
    <source>
        <dbReference type="PROSITE" id="PS50972"/>
    </source>
</evidence>
<dbReference type="SMART" id="SM01018">
    <property type="entry name" value="B12-binding_2"/>
    <property type="match status" value="1"/>
</dbReference>
<dbReference type="FunFam" id="1.10.1240.10:FF:000001">
    <property type="entry name" value="Methionine synthase"/>
    <property type="match status" value="1"/>
</dbReference>
<dbReference type="Pfam" id="PF02607">
    <property type="entry name" value="B12-binding_2"/>
    <property type="match status" value="1"/>
</dbReference>
<dbReference type="GO" id="GO:0031419">
    <property type="term" value="F:cobalamin binding"/>
    <property type="evidence" value="ECO:0007669"/>
    <property type="project" value="UniProtKB-UniRule"/>
</dbReference>
<reference evidence="31 32" key="1">
    <citation type="journal article" date="2012" name="J. Bacteriol.">
        <title>Complete genome sequences of Desulfosporosinus orientis DSM765T, Desulfosporosinus youngiae DSM17734T, Desulfosporosinus meridiei DSM13257T, and Desulfosporosinus acidiphilus DSM22704T.</title>
        <authorList>
            <person name="Pester M."/>
            <person name="Brambilla E."/>
            <person name="Alazard D."/>
            <person name="Rattei T."/>
            <person name="Weinmaier T."/>
            <person name="Han J."/>
            <person name="Lucas S."/>
            <person name="Lapidus A."/>
            <person name="Cheng J.F."/>
            <person name="Goodwin L."/>
            <person name="Pitluck S."/>
            <person name="Peters L."/>
            <person name="Ovchinnikova G."/>
            <person name="Teshima H."/>
            <person name="Detter J.C."/>
            <person name="Han C.S."/>
            <person name="Tapia R."/>
            <person name="Land M.L."/>
            <person name="Hauser L."/>
            <person name="Kyrpides N.C."/>
            <person name="Ivanova N.N."/>
            <person name="Pagani I."/>
            <person name="Huntmann M."/>
            <person name="Wei C.L."/>
            <person name="Davenport K.W."/>
            <person name="Daligault H."/>
            <person name="Chain P.S."/>
            <person name="Chen A."/>
            <person name="Mavromatis K."/>
            <person name="Markowitz V."/>
            <person name="Szeto E."/>
            <person name="Mikhailova N."/>
            <person name="Pati A."/>
            <person name="Wagner M."/>
            <person name="Woyke T."/>
            <person name="Ollivier B."/>
            <person name="Klenk H.P."/>
            <person name="Spring S."/>
            <person name="Loy A."/>
        </authorList>
    </citation>
    <scope>NUCLEOTIDE SEQUENCE [LARGE SCALE GENOMIC DNA]</scope>
    <source>
        <strain evidence="32">DSM 22704 / JCM 16185 / SJ4</strain>
    </source>
</reference>
<dbReference type="InterPro" id="IPR006158">
    <property type="entry name" value="Cobalamin-bd"/>
</dbReference>
<feature type="domain" description="B12-binding" evidence="29">
    <location>
        <begin position="741"/>
        <end position="876"/>
    </location>
</feature>
<dbReference type="InterPro" id="IPR033706">
    <property type="entry name" value="Met_synthase_B12-bd"/>
</dbReference>
<dbReference type="eggNOG" id="COG1410">
    <property type="taxonomic scope" value="Bacteria"/>
</dbReference>
<dbReference type="InterPro" id="IPR037010">
    <property type="entry name" value="VitB12-dep_Met_synth_activ_sf"/>
</dbReference>
<dbReference type="InterPro" id="IPR036589">
    <property type="entry name" value="HCY_dom_sf"/>
</dbReference>
<dbReference type="GO" id="GO:0008705">
    <property type="term" value="F:methionine synthase activity"/>
    <property type="evidence" value="ECO:0007669"/>
    <property type="project" value="UniProtKB-UniRule"/>
</dbReference>
<evidence type="ECO:0000256" key="17">
    <source>
        <dbReference type="ARBA" id="ARBA00023285"/>
    </source>
</evidence>
<evidence type="ECO:0000256" key="1">
    <source>
        <dbReference type="ARBA" id="ARBA00001700"/>
    </source>
</evidence>
<dbReference type="InterPro" id="IPR003726">
    <property type="entry name" value="HCY_dom"/>
</dbReference>
<comment type="similarity">
    <text evidence="5">Belongs to the vitamin-B12 dependent methionine synthase family.</text>
</comment>
<dbReference type="GO" id="GO:0050667">
    <property type="term" value="P:homocysteine metabolic process"/>
    <property type="evidence" value="ECO:0007669"/>
    <property type="project" value="TreeGrafter"/>
</dbReference>
<dbReference type="EMBL" id="CP003639">
    <property type="protein sequence ID" value="AFM41709.1"/>
    <property type="molecule type" value="Genomic_DNA"/>
</dbReference>
<dbReference type="PROSITE" id="PS50972">
    <property type="entry name" value="PTERIN_BINDING"/>
    <property type="match status" value="1"/>
</dbReference>
<evidence type="ECO:0000256" key="3">
    <source>
        <dbReference type="ARBA" id="ARBA00001956"/>
    </source>
</evidence>
<feature type="domain" description="B12-binding N-terminal" evidence="30">
    <location>
        <begin position="643"/>
        <end position="737"/>
    </location>
</feature>
<dbReference type="SUPFAM" id="SSF51717">
    <property type="entry name" value="Dihydropteroate synthetase-like"/>
    <property type="match status" value="1"/>
</dbReference>
<dbReference type="GO" id="GO:0032259">
    <property type="term" value="P:methylation"/>
    <property type="evidence" value="ECO:0007669"/>
    <property type="project" value="UniProtKB-KW"/>
</dbReference>
<comment type="cofactor">
    <cofactor evidence="2 21 24">
        <name>Zn(2+)</name>
        <dbReference type="ChEBI" id="CHEBI:29105"/>
    </cofactor>
</comment>
<dbReference type="GO" id="GO:0005829">
    <property type="term" value="C:cytosol"/>
    <property type="evidence" value="ECO:0007669"/>
    <property type="project" value="TreeGrafter"/>
</dbReference>
<sequence length="1212" mass="134496">MRYNIENYLKERILVLDGAMGTCIQGYDLAEQEYGGLCECHKNQKGNNDLLNLTHPEIVKEIHKRYLEAGADIIETNTFNATRISQKDYGMEGKVYELNFQGAKLAREQADIFTNLDPSKPRFIAGSVGPTNRTASLSPDVENPGIRNISFDELVFAYEEQVKGLVDGGADIILVETIFDTLNAKAAVFAAQDVFEKKGVTLPIFISGTIADKSGRILSGQTLEAFAQTMKGDGILGIGLNCSFGAKDLIPFIKYLSKSQDRYITFYPNAGLPNSLGEYEERPEETASLVKKLAAEGHLNVVGACCGSTPAHIKAISEAVQGIKPRKIPLLKKETIFCGLEAIAIKKENNFVNIGERTNVSGSAKFARLIREKNYEEAILIAKEQVENGAQIIDINFDDGLLDAAREMDIFLKLLAGEPEISRVPVMIDSSKFEVIETGLKAMQGKAIVNSISLKAGEEEFIHQAALIKKYGAGVVVMAFDEQGQADTFDKRIAVCQRAYDLLVNNVKFPPEDIIFDPNILAIGTGIEEHNNYAVDFIKAVKWIKDNLPHVKVSGGVSNLSFSFRGNNAIREAMHSVFLYHVIAAGMDMAIVNPGMIQIYDEINKELLEKVEAVVLNKTPEAAENLIAFAESYKVSGGDQVENKSAWRAESPKNRLVHALVKGISEFIEEDVEEVRRQYARAVEVIEGPLMEGMNVVGELFGEGKMFLPQVVKSARVMKKAVSFLLPFIEAEKKSNESSSAGKVVMATVKGDVHDIGKNIVSVILACNNFEVIDLGVMASSELILQTAKYEKADIIALSGLITPSLDEMTNVAEEMEGQGFTIPLMIGGATTSKTHTALKIAPNYSNGVVYSVDASKSVEIAKKLTDKSKASDYLKQLERDYQTIRDNYARAERKLMPLKEAREKRSSINWGLETIAVPNLLGTKSLLNFPLGELRKYIDWSYFFIAWDMGMPYPRIMEDPKYGQEAKRLFADANDMLDLLEREGILRANAVFGIFPANSQGDDIELYHHERSTTFNMLRQQAVVKDNVHRCLADYIAPKESGKTDYLGGFIVTAGLGAKEYANKLHDQGNDYGAIMVKLLADRLAEAFAELLHFQVRKDYWGYAQDEKPEPESVLKRSYRGIRPAFGYPCLRDHGEKTKLFHLLAGEKTTGINLTEHYMMDPVASVCGLYFASPHARYFDIHRIGMDQADDYVKRTGKDFKELKKMLSNCL</sequence>
<dbReference type="RefSeq" id="WP_014827704.1">
    <property type="nucleotide sequence ID" value="NC_018068.1"/>
</dbReference>
<evidence type="ECO:0000256" key="6">
    <source>
        <dbReference type="ARBA" id="ARBA00012032"/>
    </source>
</evidence>
<dbReference type="KEGG" id="dai:Desaci_2784"/>
<dbReference type="PROSITE" id="PS50974">
    <property type="entry name" value="ADOMET_ACTIVATION"/>
    <property type="match status" value="1"/>
</dbReference>
<evidence type="ECO:0000256" key="20">
    <source>
        <dbReference type="NCBIfam" id="TIGR02082"/>
    </source>
</evidence>
<feature type="binding site" evidence="23">
    <location>
        <position position="855"/>
    </location>
    <ligand>
        <name>methylcob(III)alamin</name>
        <dbReference type="ChEBI" id="CHEBI:28115"/>
    </ligand>
</feature>
<dbReference type="Pfam" id="PF02965">
    <property type="entry name" value="Met_synt_B12"/>
    <property type="match status" value="1"/>
</dbReference>
<keyword evidence="15 21" id="KW-0862">Zinc</keyword>
<dbReference type="FunFam" id="3.20.20.330:FF:000001">
    <property type="entry name" value="Methionine synthase"/>
    <property type="match status" value="1"/>
</dbReference>
<dbReference type="FunFam" id="3.20.20.20:FF:000002">
    <property type="entry name" value="Methionine synthase"/>
    <property type="match status" value="1"/>
</dbReference>
<dbReference type="UniPathway" id="UPA00051">
    <property type="reaction ID" value="UER00081"/>
</dbReference>
<keyword evidence="8 21" id="KW-0489">Methyltransferase</keyword>
<dbReference type="PROSITE" id="PS51337">
    <property type="entry name" value="B12_BINDING_NTER"/>
    <property type="match status" value="1"/>
</dbReference>
<evidence type="ECO:0000256" key="11">
    <source>
        <dbReference type="ARBA" id="ARBA00022679"/>
    </source>
</evidence>
<evidence type="ECO:0000256" key="10">
    <source>
        <dbReference type="ARBA" id="ARBA00022628"/>
    </source>
</evidence>
<dbReference type="Gene3D" id="3.20.20.20">
    <property type="entry name" value="Dihydropteroate synthase-like"/>
    <property type="match status" value="1"/>
</dbReference>
<feature type="binding site" evidence="23">
    <location>
        <position position="1124"/>
    </location>
    <ligand>
        <name>S-adenosyl-L-methionine</name>
        <dbReference type="ChEBI" id="CHEBI:59789"/>
    </ligand>
</feature>
<feature type="binding site" evidence="22 24">
    <location>
        <position position="305"/>
    </location>
    <ligand>
        <name>Zn(2+)</name>
        <dbReference type="ChEBI" id="CHEBI:29105"/>
    </ligand>
</feature>
<keyword evidence="12 21" id="KW-0949">S-adenosyl-L-methionine</keyword>
<name>I4D7D5_DESAJ</name>
<dbReference type="eggNOG" id="COG0646">
    <property type="taxonomic scope" value="Bacteria"/>
</dbReference>
<dbReference type="SUPFAM" id="SSF47644">
    <property type="entry name" value="Methionine synthase domain"/>
    <property type="match status" value="1"/>
</dbReference>
<evidence type="ECO:0000256" key="12">
    <source>
        <dbReference type="ARBA" id="ARBA00022691"/>
    </source>
</evidence>
<evidence type="ECO:0000256" key="23">
    <source>
        <dbReference type="PIRSR" id="PIRSR000381-2"/>
    </source>
</evidence>
<evidence type="ECO:0000256" key="9">
    <source>
        <dbReference type="ARBA" id="ARBA00022605"/>
    </source>
</evidence>
<evidence type="ECO:0000256" key="21">
    <source>
        <dbReference type="PIRNR" id="PIRNR000381"/>
    </source>
</evidence>
<dbReference type="Proteomes" id="UP000002892">
    <property type="component" value="Chromosome"/>
</dbReference>
<keyword evidence="25" id="KW-0175">Coiled coil</keyword>
<dbReference type="CDD" id="cd02069">
    <property type="entry name" value="methionine_synthase_B12_BD"/>
    <property type="match status" value="1"/>
</dbReference>
<dbReference type="OrthoDB" id="9803687at2"/>
<feature type="binding site" evidence="22 24">
    <location>
        <position position="306"/>
    </location>
    <ligand>
        <name>Zn(2+)</name>
        <dbReference type="ChEBI" id="CHEBI:29105"/>
    </ligand>
</feature>
<keyword evidence="11 21" id="KW-0808">Transferase</keyword>
<dbReference type="CDD" id="cd00740">
    <property type="entry name" value="MeTr"/>
    <property type="match status" value="1"/>
</dbReference>
<comment type="function">
    <text evidence="18 21">Catalyzes the transfer of a methyl group from methyl-cobalamin to homocysteine, yielding enzyme-bound cob(I)alamin and methionine. Subsequently, remethylates the cofactor using methyltetrahydrofolate.</text>
</comment>
<dbReference type="STRING" id="646529.Desaci_2784"/>
<dbReference type="Gene3D" id="3.10.196.10">
    <property type="entry name" value="Vitamin B12-dependent methionine synthase, activation domain"/>
    <property type="match status" value="1"/>
</dbReference>
<organism evidence="31 32">
    <name type="scientific">Desulfosporosinus acidiphilus (strain DSM 22704 / JCM 16185 / SJ4)</name>
    <dbReference type="NCBI Taxonomy" id="646529"/>
    <lineage>
        <taxon>Bacteria</taxon>
        <taxon>Bacillati</taxon>
        <taxon>Bacillota</taxon>
        <taxon>Clostridia</taxon>
        <taxon>Eubacteriales</taxon>
        <taxon>Desulfitobacteriaceae</taxon>
        <taxon>Desulfosporosinus</taxon>
    </lineage>
</organism>
<dbReference type="GO" id="GO:0008270">
    <property type="term" value="F:zinc ion binding"/>
    <property type="evidence" value="ECO:0007669"/>
    <property type="project" value="UniProtKB-UniRule"/>
</dbReference>
<comment type="catalytic activity">
    <reaction evidence="1 21">
        <text>(6S)-5-methyl-5,6,7,8-tetrahydrofolate + L-homocysteine = (6S)-5,6,7,8-tetrahydrofolate + L-methionine</text>
        <dbReference type="Rhea" id="RHEA:11172"/>
        <dbReference type="ChEBI" id="CHEBI:18608"/>
        <dbReference type="ChEBI" id="CHEBI:57453"/>
        <dbReference type="ChEBI" id="CHEBI:57844"/>
        <dbReference type="ChEBI" id="CHEBI:58199"/>
        <dbReference type="EC" id="2.1.1.13"/>
    </reaction>
</comment>
<dbReference type="InterPro" id="IPR004223">
    <property type="entry name" value="VitB12-dep_Met_synth_activ_dom"/>
</dbReference>
<feature type="binding site" evidence="23">
    <location>
        <begin position="751"/>
        <end position="755"/>
    </location>
    <ligand>
        <name>methylcob(III)alamin</name>
        <dbReference type="ChEBI" id="CHEBI:28115"/>
    </ligand>
</feature>
<dbReference type="InterPro" id="IPR003759">
    <property type="entry name" value="Cbl-bd_cap"/>
</dbReference>
<protein>
    <recommendedName>
        <fullName evidence="7 20">Methionine synthase</fullName>
        <ecNumber evidence="6 20">2.1.1.13</ecNumber>
    </recommendedName>
    <alternativeName>
        <fullName evidence="19 21">5-methyltetrahydrofolate--homocysteine methyltransferase</fullName>
    </alternativeName>
</protein>
<feature type="binding site" description="axial binding residue" evidence="22">
    <location>
        <position position="754"/>
    </location>
    <ligand>
        <name>methylcob(III)alamin</name>
        <dbReference type="ChEBI" id="CHEBI:28115"/>
    </ligand>
    <ligandPart>
        <name>Co</name>
        <dbReference type="ChEBI" id="CHEBI:27638"/>
    </ligandPart>
</feature>
<proteinExistence type="inferred from homology"/>
<keyword evidence="17 21" id="KW-0170">Cobalt</keyword>
<dbReference type="InterPro" id="IPR011822">
    <property type="entry name" value="MetH"/>
</dbReference>
<evidence type="ECO:0000256" key="4">
    <source>
        <dbReference type="ARBA" id="ARBA00005178"/>
    </source>
</evidence>
<evidence type="ECO:0000313" key="32">
    <source>
        <dbReference type="Proteomes" id="UP000002892"/>
    </source>
</evidence>
<evidence type="ECO:0000256" key="19">
    <source>
        <dbReference type="ARBA" id="ARBA00031040"/>
    </source>
</evidence>
<feature type="coiled-coil region" evidence="25">
    <location>
        <begin position="868"/>
        <end position="895"/>
    </location>
</feature>
<dbReference type="InterPro" id="IPR050554">
    <property type="entry name" value="Met_Synthase/Corrinoid"/>
</dbReference>
<feature type="binding site" evidence="23">
    <location>
        <position position="799"/>
    </location>
    <ligand>
        <name>methylcob(III)alamin</name>
        <dbReference type="ChEBI" id="CHEBI:28115"/>
    </ligand>
</feature>
<evidence type="ECO:0000256" key="22">
    <source>
        <dbReference type="PIRSR" id="PIRSR000381-1"/>
    </source>
</evidence>
<feature type="binding site" evidence="23">
    <location>
        <position position="940"/>
    </location>
    <ligand>
        <name>S-adenosyl-L-methionine</name>
        <dbReference type="ChEBI" id="CHEBI:59789"/>
    </ligand>
</feature>
<evidence type="ECO:0000256" key="25">
    <source>
        <dbReference type="SAM" id="Coils"/>
    </source>
</evidence>
<feature type="binding site" evidence="23">
    <location>
        <position position="803"/>
    </location>
    <ligand>
        <name>methylcob(III)alamin</name>
        <dbReference type="ChEBI" id="CHEBI:28115"/>
    </ligand>
</feature>
<dbReference type="Pfam" id="PF02310">
    <property type="entry name" value="B12-binding"/>
    <property type="match status" value="1"/>
</dbReference>
<evidence type="ECO:0000259" key="30">
    <source>
        <dbReference type="PROSITE" id="PS51337"/>
    </source>
</evidence>
<evidence type="ECO:0000256" key="8">
    <source>
        <dbReference type="ARBA" id="ARBA00022603"/>
    </source>
</evidence>
<dbReference type="Gene3D" id="1.10.288.10">
    <property type="entry name" value="Cobalamin-dependent Methionine Synthase, domain 2"/>
    <property type="match status" value="1"/>
</dbReference>
<evidence type="ECO:0000256" key="5">
    <source>
        <dbReference type="ARBA" id="ARBA00010398"/>
    </source>
</evidence>
<dbReference type="InterPro" id="IPR036594">
    <property type="entry name" value="Meth_synthase_dom"/>
</dbReference>
<keyword evidence="16 21" id="KW-0486">Methionine biosynthesis</keyword>
<dbReference type="AlphaFoldDB" id="I4D7D5"/>
<accession>I4D7D5</accession>
<dbReference type="EC" id="2.1.1.13" evidence="6 20"/>
<dbReference type="PANTHER" id="PTHR45833">
    <property type="entry name" value="METHIONINE SYNTHASE"/>
    <property type="match status" value="1"/>
</dbReference>
<evidence type="ECO:0000256" key="24">
    <source>
        <dbReference type="PROSITE-ProRule" id="PRU00333"/>
    </source>
</evidence>
<evidence type="ECO:0000259" key="28">
    <source>
        <dbReference type="PROSITE" id="PS50974"/>
    </source>
</evidence>
<dbReference type="InterPro" id="IPR011005">
    <property type="entry name" value="Dihydropteroate_synth-like_sf"/>
</dbReference>
<keyword evidence="13 21" id="KW-0479">Metal-binding</keyword>
<dbReference type="GO" id="GO:0046653">
    <property type="term" value="P:tetrahydrofolate metabolic process"/>
    <property type="evidence" value="ECO:0007669"/>
    <property type="project" value="TreeGrafter"/>
</dbReference>
<evidence type="ECO:0000256" key="14">
    <source>
        <dbReference type="ARBA" id="ARBA00022737"/>
    </source>
</evidence>
<dbReference type="NCBIfam" id="NF007024">
    <property type="entry name" value="PRK09490.1"/>
    <property type="match status" value="1"/>
</dbReference>
<evidence type="ECO:0000313" key="31">
    <source>
        <dbReference type="EMBL" id="AFM41709.1"/>
    </source>
</evidence>
<dbReference type="Pfam" id="PF00809">
    <property type="entry name" value="Pterin_bind"/>
    <property type="match status" value="1"/>
</dbReference>
<feature type="domain" description="Pterin-binding" evidence="27">
    <location>
        <begin position="351"/>
        <end position="612"/>
    </location>
</feature>
<dbReference type="NCBIfam" id="TIGR02082">
    <property type="entry name" value="metH"/>
    <property type="match status" value="1"/>
</dbReference>
<dbReference type="Pfam" id="PF02574">
    <property type="entry name" value="S-methyl_trans"/>
    <property type="match status" value="1"/>
</dbReference>
<dbReference type="SUPFAM" id="SSF82282">
    <property type="entry name" value="Homocysteine S-methyltransferase"/>
    <property type="match status" value="1"/>
</dbReference>
<dbReference type="PANTHER" id="PTHR45833:SF1">
    <property type="entry name" value="METHIONINE SYNTHASE"/>
    <property type="match status" value="1"/>
</dbReference>
<evidence type="ECO:0000256" key="13">
    <source>
        <dbReference type="ARBA" id="ARBA00022723"/>
    </source>
</evidence>
<evidence type="ECO:0000256" key="18">
    <source>
        <dbReference type="ARBA" id="ARBA00025552"/>
    </source>
</evidence>